<gene>
    <name evidence="2" type="ORF">JMJ35_000739</name>
</gene>
<feature type="compositionally biased region" description="Basic and acidic residues" evidence="1">
    <location>
        <begin position="253"/>
        <end position="265"/>
    </location>
</feature>
<feature type="region of interest" description="Disordered" evidence="1">
    <location>
        <begin position="54"/>
        <end position="154"/>
    </location>
</feature>
<name>A0AA39R8P7_9LECA</name>
<feature type="compositionally biased region" description="Low complexity" evidence="1">
    <location>
        <begin position="197"/>
        <end position="211"/>
    </location>
</feature>
<protein>
    <submittedName>
        <fullName evidence="2">Uncharacterized protein</fullName>
    </submittedName>
</protein>
<reference evidence="2" key="1">
    <citation type="submission" date="2023-03" db="EMBL/GenBank/DDBJ databases">
        <title>Complete genome of Cladonia borealis.</title>
        <authorList>
            <person name="Park H."/>
        </authorList>
    </citation>
    <scope>NUCLEOTIDE SEQUENCE</scope>
    <source>
        <strain evidence="2">ANT050790</strain>
    </source>
</reference>
<feature type="region of interest" description="Disordered" evidence="1">
    <location>
        <begin position="18"/>
        <end position="42"/>
    </location>
</feature>
<dbReference type="EMBL" id="JAFEKC020000002">
    <property type="protein sequence ID" value="KAK0516136.1"/>
    <property type="molecule type" value="Genomic_DNA"/>
</dbReference>
<dbReference type="AlphaFoldDB" id="A0AA39R8P7"/>
<sequence>MRFPEGRQRRLASLAEYRQQRQDYKKEQEHSKRAREAKEADRFYDKRTERTYELGERIPAADPNASVSCGGKRKADVAEDNTHQHKKLKTNTLEMSPSRETKEHLEGIKVRRGEGQPYQGTARPDGSRGALEEKPKNPYAALKAAKRKSTSKAAADASIFYPLQAMVADIGPKPLKIRVPRIAGRSIEGRQDASKNGTGAKQTTTAKEAATPSRKRKAAEDLEEVSAVVGDVAKEATSIIYKKKKMEYEAKVEAAADTKPGESEAKVASGKKRKAADALEDDTAQAVVYGDSAPSAKKRRGEDWPIVKTGPLEEKKTVPSGEKKAKKSKDDEVFDPQNVHPGLAHIHL</sequence>
<accession>A0AA39R8P7</accession>
<feature type="compositionally biased region" description="Basic and acidic residues" evidence="1">
    <location>
        <begin position="97"/>
        <end position="114"/>
    </location>
</feature>
<evidence type="ECO:0000256" key="1">
    <source>
        <dbReference type="SAM" id="MobiDB-lite"/>
    </source>
</evidence>
<dbReference type="Proteomes" id="UP001166286">
    <property type="component" value="Unassembled WGS sequence"/>
</dbReference>
<comment type="caution">
    <text evidence="2">The sequence shown here is derived from an EMBL/GenBank/DDBJ whole genome shotgun (WGS) entry which is preliminary data.</text>
</comment>
<organism evidence="2 3">
    <name type="scientific">Cladonia borealis</name>
    <dbReference type="NCBI Taxonomy" id="184061"/>
    <lineage>
        <taxon>Eukaryota</taxon>
        <taxon>Fungi</taxon>
        <taxon>Dikarya</taxon>
        <taxon>Ascomycota</taxon>
        <taxon>Pezizomycotina</taxon>
        <taxon>Lecanoromycetes</taxon>
        <taxon>OSLEUM clade</taxon>
        <taxon>Lecanoromycetidae</taxon>
        <taxon>Lecanorales</taxon>
        <taxon>Lecanorineae</taxon>
        <taxon>Cladoniaceae</taxon>
        <taxon>Cladonia</taxon>
    </lineage>
</organism>
<feature type="region of interest" description="Disordered" evidence="1">
    <location>
        <begin position="183"/>
        <end position="223"/>
    </location>
</feature>
<keyword evidence="3" id="KW-1185">Reference proteome</keyword>
<proteinExistence type="predicted"/>
<evidence type="ECO:0000313" key="2">
    <source>
        <dbReference type="EMBL" id="KAK0516136.1"/>
    </source>
</evidence>
<feature type="compositionally biased region" description="Basic and acidic residues" evidence="1">
    <location>
        <begin position="73"/>
        <end position="83"/>
    </location>
</feature>
<feature type="region of interest" description="Disordered" evidence="1">
    <location>
        <begin position="253"/>
        <end position="348"/>
    </location>
</feature>
<evidence type="ECO:0000313" key="3">
    <source>
        <dbReference type="Proteomes" id="UP001166286"/>
    </source>
</evidence>
<feature type="compositionally biased region" description="Basic and acidic residues" evidence="1">
    <location>
        <begin position="300"/>
        <end position="331"/>
    </location>
</feature>